<protein>
    <submittedName>
        <fullName evidence="2">Uncharacterized protein</fullName>
    </submittedName>
</protein>
<gene>
    <name evidence="2" type="ORF">Cfor_00463</name>
</gene>
<dbReference type="Proteomes" id="UP000502823">
    <property type="component" value="Unassembled WGS sequence"/>
</dbReference>
<dbReference type="EMBL" id="BLKM01000318">
    <property type="protein sequence ID" value="GFG31552.1"/>
    <property type="molecule type" value="Genomic_DNA"/>
</dbReference>
<evidence type="ECO:0000313" key="3">
    <source>
        <dbReference type="Proteomes" id="UP000502823"/>
    </source>
</evidence>
<feature type="region of interest" description="Disordered" evidence="1">
    <location>
        <begin position="164"/>
        <end position="187"/>
    </location>
</feature>
<organism evidence="2 3">
    <name type="scientific">Coptotermes formosanus</name>
    <name type="common">Formosan subterranean termite</name>
    <dbReference type="NCBI Taxonomy" id="36987"/>
    <lineage>
        <taxon>Eukaryota</taxon>
        <taxon>Metazoa</taxon>
        <taxon>Ecdysozoa</taxon>
        <taxon>Arthropoda</taxon>
        <taxon>Hexapoda</taxon>
        <taxon>Insecta</taxon>
        <taxon>Pterygota</taxon>
        <taxon>Neoptera</taxon>
        <taxon>Polyneoptera</taxon>
        <taxon>Dictyoptera</taxon>
        <taxon>Blattodea</taxon>
        <taxon>Blattoidea</taxon>
        <taxon>Termitoidae</taxon>
        <taxon>Rhinotermitidae</taxon>
        <taxon>Coptotermes</taxon>
    </lineage>
</organism>
<comment type="caution">
    <text evidence="2">The sequence shown here is derived from an EMBL/GenBank/DDBJ whole genome shotgun (WGS) entry which is preliminary data.</text>
</comment>
<feature type="compositionally biased region" description="Basic residues" evidence="1">
    <location>
        <begin position="33"/>
        <end position="42"/>
    </location>
</feature>
<dbReference type="InParanoid" id="A0A6L2PK20"/>
<evidence type="ECO:0000313" key="2">
    <source>
        <dbReference type="EMBL" id="GFG31552.1"/>
    </source>
</evidence>
<feature type="compositionally biased region" description="Polar residues" evidence="1">
    <location>
        <begin position="51"/>
        <end position="67"/>
    </location>
</feature>
<accession>A0A6L2PK20</accession>
<dbReference type="AlphaFoldDB" id="A0A6L2PK20"/>
<feature type="compositionally biased region" description="Polar residues" evidence="1">
    <location>
        <begin position="229"/>
        <end position="242"/>
    </location>
</feature>
<feature type="region of interest" description="Disordered" evidence="1">
    <location>
        <begin position="1"/>
        <end position="74"/>
    </location>
</feature>
<dbReference type="OrthoDB" id="6607599at2759"/>
<name>A0A6L2PK20_COPFO</name>
<reference evidence="3" key="1">
    <citation type="submission" date="2020-01" db="EMBL/GenBank/DDBJ databases">
        <title>Draft genome sequence of the Termite Coptotermes fromosanus.</title>
        <authorList>
            <person name="Itakura S."/>
            <person name="Yosikawa Y."/>
            <person name="Umezawa K."/>
        </authorList>
    </citation>
    <scope>NUCLEOTIDE SEQUENCE [LARGE SCALE GENOMIC DNA]</scope>
</reference>
<feature type="compositionally biased region" description="Polar residues" evidence="1">
    <location>
        <begin position="267"/>
        <end position="280"/>
    </location>
</feature>
<proteinExistence type="predicted"/>
<evidence type="ECO:0000256" key="1">
    <source>
        <dbReference type="SAM" id="MobiDB-lite"/>
    </source>
</evidence>
<feature type="region of interest" description="Disordered" evidence="1">
    <location>
        <begin position="215"/>
        <end position="242"/>
    </location>
</feature>
<sequence length="280" mass="30797">MMVNKKRNSVKDNQVQGNRLVGPDDGVSDSSPKKKRSRRLPGRSKSLADATGSNSRPVDASRNTARYTQPYLRRAPTQDDIYKIFTETSDSIRPSTGKLKRLSPYVPLPAIGTKIRPLKDSDTKVKETADSSSVTSFDDGNQKLVREGTYNVLEPKFVKGPTVSDVSGNVAYSSEENNSDEGSNKAVDQLKASSATIMFGPRLPKREENVIEEDLTVTDVPGEQRHKNLPTTHSNTSIKTKTSIAGNKIKSILMQKLYHRDAKKNGSQELDSALTSIDTE</sequence>
<feature type="region of interest" description="Disordered" evidence="1">
    <location>
        <begin position="260"/>
        <end position="280"/>
    </location>
</feature>
<keyword evidence="3" id="KW-1185">Reference proteome</keyword>